<dbReference type="InterPro" id="IPR000620">
    <property type="entry name" value="EamA_dom"/>
</dbReference>
<dbReference type="InterPro" id="IPR050638">
    <property type="entry name" value="AA-Vitamin_Transporters"/>
</dbReference>
<feature type="transmembrane region" description="Helical" evidence="7">
    <location>
        <begin position="162"/>
        <end position="181"/>
    </location>
</feature>
<dbReference type="AlphaFoldDB" id="A0A0M9VLB6"/>
<feature type="domain" description="EamA" evidence="8">
    <location>
        <begin position="165"/>
        <end position="296"/>
    </location>
</feature>
<evidence type="ECO:0000256" key="4">
    <source>
        <dbReference type="ARBA" id="ARBA00022989"/>
    </source>
</evidence>
<feature type="transmembrane region" description="Helical" evidence="7">
    <location>
        <begin position="16"/>
        <end position="36"/>
    </location>
</feature>
<feature type="transmembrane region" description="Helical" evidence="7">
    <location>
        <begin position="223"/>
        <end position="244"/>
    </location>
</feature>
<keyword evidence="5 7" id="KW-0472">Membrane</keyword>
<comment type="subcellular location">
    <subcellularLocation>
        <location evidence="1">Membrane</location>
        <topology evidence="1">Multi-pass membrane protein</topology>
    </subcellularLocation>
</comment>
<feature type="transmembrane region" description="Helical" evidence="7">
    <location>
        <begin position="105"/>
        <end position="125"/>
    </location>
</feature>
<evidence type="ECO:0000259" key="8">
    <source>
        <dbReference type="Pfam" id="PF00892"/>
    </source>
</evidence>
<feature type="transmembrane region" description="Helical" evidence="7">
    <location>
        <begin position="256"/>
        <end position="275"/>
    </location>
</feature>
<evidence type="ECO:0000256" key="2">
    <source>
        <dbReference type="ARBA" id="ARBA00007362"/>
    </source>
</evidence>
<feature type="domain" description="EamA" evidence="8">
    <location>
        <begin position="19"/>
        <end position="151"/>
    </location>
</feature>
<dbReference type="EMBL" id="LAVO01000006">
    <property type="protein sequence ID" value="KOS10985.1"/>
    <property type="molecule type" value="Genomic_DNA"/>
</dbReference>
<feature type="transmembrane region" description="Helical" evidence="7">
    <location>
        <begin position="78"/>
        <end position="99"/>
    </location>
</feature>
<feature type="transmembrane region" description="Helical" evidence="7">
    <location>
        <begin position="281"/>
        <end position="297"/>
    </location>
</feature>
<feature type="transmembrane region" description="Helical" evidence="7">
    <location>
        <begin position="137"/>
        <end position="156"/>
    </location>
</feature>
<dbReference type="KEGG" id="mcw:A8L33_08350"/>
<keyword evidence="10" id="KW-1185">Reference proteome</keyword>
<evidence type="ECO:0000256" key="1">
    <source>
        <dbReference type="ARBA" id="ARBA00004141"/>
    </source>
</evidence>
<evidence type="ECO:0000256" key="3">
    <source>
        <dbReference type="ARBA" id="ARBA00022692"/>
    </source>
</evidence>
<evidence type="ECO:0000313" key="10">
    <source>
        <dbReference type="Proteomes" id="UP000037737"/>
    </source>
</evidence>
<organism evidence="9 10">
    <name type="scientific">Microbacterium aurantiacum</name>
    <dbReference type="NCBI Taxonomy" id="162393"/>
    <lineage>
        <taxon>Bacteria</taxon>
        <taxon>Bacillati</taxon>
        <taxon>Actinomycetota</taxon>
        <taxon>Actinomycetes</taxon>
        <taxon>Micrococcales</taxon>
        <taxon>Microbacteriaceae</taxon>
        <taxon>Microbacterium</taxon>
    </lineage>
</organism>
<evidence type="ECO:0000256" key="7">
    <source>
        <dbReference type="SAM" id="Phobius"/>
    </source>
</evidence>
<dbReference type="Proteomes" id="UP000037737">
    <property type="component" value="Unassembled WGS sequence"/>
</dbReference>
<feature type="transmembrane region" description="Helical" evidence="7">
    <location>
        <begin position="193"/>
        <end position="217"/>
    </location>
</feature>
<evidence type="ECO:0000313" key="9">
    <source>
        <dbReference type="EMBL" id="KOS10985.1"/>
    </source>
</evidence>
<feature type="region of interest" description="Disordered" evidence="6">
    <location>
        <begin position="306"/>
        <end position="335"/>
    </location>
</feature>
<dbReference type="Pfam" id="PF00892">
    <property type="entry name" value="EamA"/>
    <property type="match status" value="2"/>
</dbReference>
<protein>
    <submittedName>
        <fullName evidence="9">Membrane protein</fullName>
    </submittedName>
</protein>
<accession>A0A0M9VLB6</accession>
<feature type="compositionally biased region" description="Low complexity" evidence="6">
    <location>
        <begin position="308"/>
        <end position="317"/>
    </location>
</feature>
<dbReference type="PANTHER" id="PTHR32322:SF9">
    <property type="entry name" value="AMINO-ACID METABOLITE EFFLUX PUMP-RELATED"/>
    <property type="match status" value="1"/>
</dbReference>
<keyword evidence="4 7" id="KW-1133">Transmembrane helix</keyword>
<evidence type="ECO:0000256" key="6">
    <source>
        <dbReference type="SAM" id="MobiDB-lite"/>
    </source>
</evidence>
<keyword evidence="3 7" id="KW-0812">Transmembrane</keyword>
<name>A0A0M9VLB6_9MICO</name>
<dbReference type="SUPFAM" id="SSF103481">
    <property type="entry name" value="Multidrug resistance efflux transporter EmrE"/>
    <property type="match status" value="2"/>
</dbReference>
<comment type="similarity">
    <text evidence="2">Belongs to the EamA transporter family.</text>
</comment>
<dbReference type="PATRIC" id="fig|84292.3.peg.1390"/>
<dbReference type="GO" id="GO:0016020">
    <property type="term" value="C:membrane"/>
    <property type="evidence" value="ECO:0007669"/>
    <property type="project" value="UniProtKB-SubCell"/>
</dbReference>
<feature type="transmembrane region" description="Helical" evidence="7">
    <location>
        <begin position="48"/>
        <end position="66"/>
    </location>
</feature>
<evidence type="ECO:0000256" key="5">
    <source>
        <dbReference type="ARBA" id="ARBA00023136"/>
    </source>
</evidence>
<dbReference type="InterPro" id="IPR037185">
    <property type="entry name" value="EmrE-like"/>
</dbReference>
<gene>
    <name evidence="9" type="ORF">XI38_06815</name>
</gene>
<proteinExistence type="inferred from homology"/>
<sequence>MTADAPARDLAKGSRVSIAIQFILCGTIWGSSFLFMKIALTGMSPGQVAWSRLVLGALTLGVFVALRRDRLPRSLAVWGHMTVLAVSFCVAPFLLFSWAQQYVTSGLASIFNATTPIMTAIMAWAVFRVERLGGTQILGILLGIAGVAVIIGPGAAEGEGLVPSFAILGATACYGFSLAYMRRFVSASGMTALTFSFLNIGIAAAIMVVLTPAVALSPLQPDVPVLISVLLLGCLGTGIAYIWSQNTVRAWGPTRASTVTYITPVVGVALGILILGEPLHWNEPAGAVIVFLGILLAQDRLRRRPKTTKGATAAAAAPSPPGVTPGERPGGRARS</sequence>
<comment type="caution">
    <text evidence="9">The sequence shown here is derived from an EMBL/GenBank/DDBJ whole genome shotgun (WGS) entry which is preliminary data.</text>
</comment>
<reference evidence="9" key="1">
    <citation type="submission" date="2015-04" db="EMBL/GenBank/DDBJ databases">
        <title>Complete genome sequence of Microbacterium chocolatum SIT 101, a bacterium enantioselectively hydrolyzing mesomeric diesters.</title>
        <authorList>
            <person name="Li X."/>
            <person name="Xu Y."/>
        </authorList>
    </citation>
    <scope>NUCLEOTIDE SEQUENCE [LARGE SCALE GENOMIC DNA]</scope>
    <source>
        <strain evidence="9">SIT 101</strain>
    </source>
</reference>
<dbReference type="PANTHER" id="PTHR32322">
    <property type="entry name" value="INNER MEMBRANE TRANSPORTER"/>
    <property type="match status" value="1"/>
</dbReference>